<reference evidence="6" key="1">
    <citation type="submission" date="2014-08" db="EMBL/GenBank/DDBJ databases">
        <authorList>
            <person name="Sharma Rahul"/>
            <person name="Thines Marco"/>
        </authorList>
    </citation>
    <scope>NUCLEOTIDE SEQUENCE</scope>
</reference>
<sequence>MSVSIPILDKSDPKENIAAVPFHMPQQDPFWTGSPDYLSTLAMSMAGGAMFTKNRYFAWPAFFLSSTAYLNATPLRATETSSGSSLQGLGFAIVGLLSVYLPTLVLLPDGPSKAPAV</sequence>
<proteinExistence type="predicted"/>
<evidence type="ECO:0000256" key="3">
    <source>
        <dbReference type="ARBA" id="ARBA00022989"/>
    </source>
</evidence>
<feature type="transmembrane region" description="Helical" evidence="5">
    <location>
        <begin position="89"/>
        <end position="107"/>
    </location>
</feature>
<protein>
    <submittedName>
        <fullName evidence="6">Uncharacterized protein</fullName>
    </submittedName>
</protein>
<evidence type="ECO:0000256" key="4">
    <source>
        <dbReference type="ARBA" id="ARBA00023136"/>
    </source>
</evidence>
<accession>A0A0F7SEX1</accession>
<feature type="transmembrane region" description="Helical" evidence="5">
    <location>
        <begin position="57"/>
        <end position="77"/>
    </location>
</feature>
<dbReference type="InterPro" id="IPR005351">
    <property type="entry name" value="ASTER"/>
</dbReference>
<dbReference type="PANTHER" id="PTHR28038:SF1">
    <property type="entry name" value="ADL329WP"/>
    <property type="match status" value="1"/>
</dbReference>
<evidence type="ECO:0000313" key="6">
    <source>
        <dbReference type="EMBL" id="CDZ96515.1"/>
    </source>
</evidence>
<evidence type="ECO:0000256" key="2">
    <source>
        <dbReference type="ARBA" id="ARBA00022692"/>
    </source>
</evidence>
<dbReference type="EMBL" id="LN483144">
    <property type="protein sequence ID" value="CDZ96515.1"/>
    <property type="molecule type" value="Genomic_DNA"/>
</dbReference>
<name>A0A0F7SEX1_PHARH</name>
<keyword evidence="3 5" id="KW-1133">Transmembrane helix</keyword>
<comment type="subcellular location">
    <subcellularLocation>
        <location evidence="1">Membrane</location>
    </subcellularLocation>
</comment>
<evidence type="ECO:0000256" key="5">
    <source>
        <dbReference type="SAM" id="Phobius"/>
    </source>
</evidence>
<evidence type="ECO:0000256" key="1">
    <source>
        <dbReference type="ARBA" id="ARBA00004370"/>
    </source>
</evidence>
<keyword evidence="4 5" id="KW-0472">Membrane</keyword>
<dbReference type="GO" id="GO:0044183">
    <property type="term" value="F:protein folding chaperone"/>
    <property type="evidence" value="ECO:0007669"/>
    <property type="project" value="InterPro"/>
</dbReference>
<dbReference type="GO" id="GO:0005789">
    <property type="term" value="C:endoplasmic reticulum membrane"/>
    <property type="evidence" value="ECO:0007669"/>
    <property type="project" value="InterPro"/>
</dbReference>
<organism evidence="6">
    <name type="scientific">Phaffia rhodozyma</name>
    <name type="common">Yeast</name>
    <name type="synonym">Xanthophyllomyces dendrorhous</name>
    <dbReference type="NCBI Taxonomy" id="264483"/>
    <lineage>
        <taxon>Eukaryota</taxon>
        <taxon>Fungi</taxon>
        <taxon>Dikarya</taxon>
        <taxon>Basidiomycota</taxon>
        <taxon>Agaricomycotina</taxon>
        <taxon>Tremellomycetes</taxon>
        <taxon>Cystofilobasidiales</taxon>
        <taxon>Mrakiaceae</taxon>
        <taxon>Phaffia</taxon>
    </lineage>
</organism>
<dbReference type="AlphaFoldDB" id="A0A0F7SEX1"/>
<dbReference type="Pfam" id="PF03669">
    <property type="entry name" value="ASTER"/>
    <property type="match status" value="1"/>
</dbReference>
<keyword evidence="2 5" id="KW-0812">Transmembrane</keyword>
<dbReference type="GO" id="GO:0045048">
    <property type="term" value="P:protein insertion into ER membrane"/>
    <property type="evidence" value="ECO:0007669"/>
    <property type="project" value="InterPro"/>
</dbReference>
<dbReference type="PANTHER" id="PTHR28038">
    <property type="entry name" value="ADL329WP"/>
    <property type="match status" value="1"/>
</dbReference>